<dbReference type="OrthoDB" id="9812274at2"/>
<keyword evidence="2 6" id="KW-0808">Transferase</keyword>
<evidence type="ECO:0000259" key="5">
    <source>
        <dbReference type="SMART" id="SM00563"/>
    </source>
</evidence>
<proteinExistence type="predicted"/>
<dbReference type="GO" id="GO:0006654">
    <property type="term" value="P:phosphatidic acid biosynthetic process"/>
    <property type="evidence" value="ECO:0007669"/>
    <property type="project" value="TreeGrafter"/>
</dbReference>
<dbReference type="PANTHER" id="PTHR10434">
    <property type="entry name" value="1-ACYL-SN-GLYCEROL-3-PHOSPHATE ACYLTRANSFERASE"/>
    <property type="match status" value="1"/>
</dbReference>
<feature type="transmembrane region" description="Helical" evidence="4">
    <location>
        <begin position="9"/>
        <end position="30"/>
    </location>
</feature>
<evidence type="ECO:0000256" key="1">
    <source>
        <dbReference type="ARBA" id="ARBA00005189"/>
    </source>
</evidence>
<dbReference type="RefSeq" id="WP_123101245.1">
    <property type="nucleotide sequence ID" value="NZ_CP127527.1"/>
</dbReference>
<dbReference type="InterPro" id="IPR002123">
    <property type="entry name" value="Plipid/glycerol_acylTrfase"/>
</dbReference>
<organism evidence="6">
    <name type="scientific">Acidithiobacillus sulfuriphilus</name>
    <dbReference type="NCBI Taxonomy" id="1867749"/>
    <lineage>
        <taxon>Bacteria</taxon>
        <taxon>Pseudomonadati</taxon>
        <taxon>Pseudomonadota</taxon>
        <taxon>Acidithiobacillia</taxon>
        <taxon>Acidithiobacillales</taxon>
        <taxon>Acidithiobacillaceae</taxon>
        <taxon>Acidithiobacillus</taxon>
    </lineage>
</organism>
<dbReference type="GO" id="GO:0003841">
    <property type="term" value="F:1-acylglycerol-3-phosphate O-acyltransferase activity"/>
    <property type="evidence" value="ECO:0007669"/>
    <property type="project" value="TreeGrafter"/>
</dbReference>
<accession>A0A3M8S726</accession>
<comment type="caution">
    <text evidence="6">The sequence shown here is derived from an EMBL/GenBank/DDBJ whole genome shotgun (WGS) entry which is preliminary data.</text>
</comment>
<dbReference type="Pfam" id="PF01553">
    <property type="entry name" value="Acyltransferase"/>
    <property type="match status" value="1"/>
</dbReference>
<keyword evidence="4" id="KW-0812">Transmembrane</keyword>
<name>A0A3M8S726_9PROT</name>
<dbReference type="SUPFAM" id="SSF69593">
    <property type="entry name" value="Glycerol-3-phosphate (1)-acyltransferase"/>
    <property type="match status" value="1"/>
</dbReference>
<reference evidence="6" key="1">
    <citation type="submission" date="2018-10" db="EMBL/GenBank/DDBJ databases">
        <title>Acidithiobacillus sulfuriphilus sp. nov.: an extremely acidophilic sulfur-oxidizing chemolithotroph isolated from a neutral pH environment.</title>
        <authorList>
            <person name="Falagan C."/>
            <person name="Moya-Beltran A."/>
            <person name="Quatrini R."/>
            <person name="Johnson D.B."/>
        </authorList>
    </citation>
    <scope>NUCLEOTIDE SEQUENCE [LARGE SCALE GENOMIC DNA]</scope>
    <source>
        <strain evidence="6">CJ-2</strain>
    </source>
</reference>
<dbReference type="PANTHER" id="PTHR10434:SF40">
    <property type="entry name" value="1-ACYL-SN-GLYCEROL-3-PHOSPHATE ACYLTRANSFERASE"/>
    <property type="match status" value="1"/>
</dbReference>
<keyword evidence="4" id="KW-1133">Transmembrane helix</keyword>
<feature type="domain" description="Phospholipid/glycerol acyltransferase" evidence="5">
    <location>
        <begin position="72"/>
        <end position="186"/>
    </location>
</feature>
<evidence type="ECO:0000313" key="6">
    <source>
        <dbReference type="EMBL" id="RNF76757.1"/>
    </source>
</evidence>
<sequence>MIITLRSALFYLGFALWTFLWGSVVLLFVLLPRRPRSWACGFWGRVSVYWLGWACGVRFRVTGQENIPKRPCVIVANHQSALETLLLWVIFRRISYVLKKELFQIPVFGWALRLSWPIGIDRRQGKRAMVQVLEEGKERLAAGFHVLIFPEGTRHPCGAVGEFSSTAAGLAVRARVPLLPVALNAGCFWPRDDWRKRPGFVEIRIAPPIMPGDDKAGVLTAKAHTWISQAVARMDGGSAAPPPEPGA</sequence>
<gene>
    <name evidence="6" type="ORF">EC580_00525</name>
</gene>
<dbReference type="AlphaFoldDB" id="A0A3M8S726"/>
<dbReference type="CDD" id="cd07989">
    <property type="entry name" value="LPLAT_AGPAT-like"/>
    <property type="match status" value="1"/>
</dbReference>
<keyword evidence="4" id="KW-0472">Membrane</keyword>
<evidence type="ECO:0000256" key="3">
    <source>
        <dbReference type="ARBA" id="ARBA00023315"/>
    </source>
</evidence>
<dbReference type="SMART" id="SM00563">
    <property type="entry name" value="PlsC"/>
    <property type="match status" value="1"/>
</dbReference>
<evidence type="ECO:0000256" key="2">
    <source>
        <dbReference type="ARBA" id="ARBA00022679"/>
    </source>
</evidence>
<evidence type="ECO:0000256" key="4">
    <source>
        <dbReference type="SAM" id="Phobius"/>
    </source>
</evidence>
<keyword evidence="3 6" id="KW-0012">Acyltransferase</keyword>
<protein>
    <submittedName>
        <fullName evidence="6">1-acyl-sn-glycerol-3-phosphate acyltransferase</fullName>
    </submittedName>
</protein>
<comment type="pathway">
    <text evidence="1">Lipid metabolism.</text>
</comment>
<dbReference type="EMBL" id="RIZI01000055">
    <property type="protein sequence ID" value="RNF76757.1"/>
    <property type="molecule type" value="Genomic_DNA"/>
</dbReference>